<comment type="cofactor">
    <cofactor evidence="2">
        <name>Fe cation</name>
        <dbReference type="ChEBI" id="CHEBI:24875"/>
    </cofactor>
    <text evidence="2">Binds 1 Fe cation per subunit.</text>
</comment>
<proteinExistence type="inferred from homology"/>
<dbReference type="InterPro" id="IPR014710">
    <property type="entry name" value="RmlC-like_jellyroll"/>
</dbReference>
<comment type="similarity">
    <text evidence="1 3">Belongs to the pirin family.</text>
</comment>
<dbReference type="GO" id="GO:0046872">
    <property type="term" value="F:metal ion binding"/>
    <property type="evidence" value="ECO:0007669"/>
    <property type="project" value="UniProtKB-KW"/>
</dbReference>
<dbReference type="PANTHER" id="PTHR13903">
    <property type="entry name" value="PIRIN-RELATED"/>
    <property type="match status" value="1"/>
</dbReference>
<feature type="binding site" evidence="2">
    <location>
        <position position="101"/>
    </location>
    <ligand>
        <name>Fe cation</name>
        <dbReference type="ChEBI" id="CHEBI:24875"/>
    </ligand>
</feature>
<gene>
    <name evidence="6" type="primary">Hypp3782</name>
    <name evidence="6" type="ORF">BLAG_LOCUS20950</name>
</gene>
<dbReference type="Pfam" id="PF02678">
    <property type="entry name" value="Pirin"/>
    <property type="match status" value="1"/>
</dbReference>
<feature type="binding site" evidence="2">
    <location>
        <position position="103"/>
    </location>
    <ligand>
        <name>Fe cation</name>
        <dbReference type="ChEBI" id="CHEBI:24875"/>
    </ligand>
</feature>
<dbReference type="InterPro" id="IPR012093">
    <property type="entry name" value="Pirin"/>
</dbReference>
<reference evidence="6" key="1">
    <citation type="submission" date="2022-01" db="EMBL/GenBank/DDBJ databases">
        <authorList>
            <person name="Braso-Vives M."/>
        </authorList>
    </citation>
    <scope>NUCLEOTIDE SEQUENCE</scope>
</reference>
<evidence type="ECO:0000259" key="4">
    <source>
        <dbReference type="Pfam" id="PF02678"/>
    </source>
</evidence>
<sequence>MSRTIVTSHHAEVRERFGSKIRYTVGPESEWPEMKDGLNPFPVMNEFKVGKPGAIDHPHRGYETATYILSGQTRHEDHNGHQGTIEAGGLQWMTAGKGVVHCEVPANDDGTENHGLQLWINLKKADKMMEPAFQELLSKDIPKPSKDGVTVAVIAGESLGVKSQVYTRTPTMFLDFKLEPGAKYTQAVPKGWNGFVHVLSGNVHLGPEDKQTVGKPHHTMVMGDGEGLTLQNKGPEKVQFVLIAGEPINEPFYIDGHFVMNTKEEALAAREDLLNGRNGFENAPTWKSSALAAWKSSALAAQK</sequence>
<dbReference type="GO" id="GO:0008127">
    <property type="term" value="F:quercetin 2,3-dioxygenase activity"/>
    <property type="evidence" value="ECO:0007669"/>
    <property type="project" value="TreeGrafter"/>
</dbReference>
<keyword evidence="2" id="KW-0408">Iron</keyword>
<feature type="domain" description="Pirin N-terminal" evidence="4">
    <location>
        <begin position="51"/>
        <end position="120"/>
    </location>
</feature>
<dbReference type="GO" id="GO:0005634">
    <property type="term" value="C:nucleus"/>
    <property type="evidence" value="ECO:0007669"/>
    <property type="project" value="TreeGrafter"/>
</dbReference>
<evidence type="ECO:0000256" key="1">
    <source>
        <dbReference type="ARBA" id="ARBA00008416"/>
    </source>
</evidence>
<dbReference type="CDD" id="cd02909">
    <property type="entry name" value="cupin_pirin_N"/>
    <property type="match status" value="1"/>
</dbReference>
<evidence type="ECO:0000313" key="6">
    <source>
        <dbReference type="EMBL" id="CAH1267728.1"/>
    </source>
</evidence>
<dbReference type="PANTHER" id="PTHR13903:SF8">
    <property type="entry name" value="PIRIN"/>
    <property type="match status" value="1"/>
</dbReference>
<dbReference type="InterPro" id="IPR008778">
    <property type="entry name" value="Pirin_C_dom"/>
</dbReference>
<feature type="domain" description="Pirin C-terminal" evidence="5">
    <location>
        <begin position="174"/>
        <end position="279"/>
    </location>
</feature>
<dbReference type="AlphaFoldDB" id="A0A8K0A2L7"/>
<dbReference type="OrthoDB" id="198735at2759"/>
<dbReference type="Proteomes" id="UP000838412">
    <property type="component" value="Chromosome 6"/>
</dbReference>
<keyword evidence="7" id="KW-1185">Reference proteome</keyword>
<organism evidence="6 7">
    <name type="scientific">Branchiostoma lanceolatum</name>
    <name type="common">Common lancelet</name>
    <name type="synonym">Amphioxus lanceolatum</name>
    <dbReference type="NCBI Taxonomy" id="7740"/>
    <lineage>
        <taxon>Eukaryota</taxon>
        <taxon>Metazoa</taxon>
        <taxon>Chordata</taxon>
        <taxon>Cephalochordata</taxon>
        <taxon>Leptocardii</taxon>
        <taxon>Amphioxiformes</taxon>
        <taxon>Branchiostomatidae</taxon>
        <taxon>Branchiostoma</taxon>
    </lineage>
</organism>
<feature type="binding site" evidence="2">
    <location>
        <position position="59"/>
    </location>
    <ligand>
        <name>Fe cation</name>
        <dbReference type="ChEBI" id="CHEBI:24875"/>
    </ligand>
</feature>
<dbReference type="Pfam" id="PF05726">
    <property type="entry name" value="Pirin_C"/>
    <property type="match status" value="1"/>
</dbReference>
<dbReference type="EMBL" id="OV696691">
    <property type="protein sequence ID" value="CAH1267728.1"/>
    <property type="molecule type" value="Genomic_DNA"/>
</dbReference>
<evidence type="ECO:0000256" key="3">
    <source>
        <dbReference type="RuleBase" id="RU003457"/>
    </source>
</evidence>
<dbReference type="InterPro" id="IPR003829">
    <property type="entry name" value="Pirin_N_dom"/>
</dbReference>
<evidence type="ECO:0000256" key="2">
    <source>
        <dbReference type="PIRSR" id="PIRSR006232-1"/>
    </source>
</evidence>
<dbReference type="CDD" id="cd02247">
    <property type="entry name" value="cupin_pirin_C"/>
    <property type="match status" value="1"/>
</dbReference>
<dbReference type="Gene3D" id="2.60.120.10">
    <property type="entry name" value="Jelly Rolls"/>
    <property type="match status" value="2"/>
</dbReference>
<feature type="binding site" evidence="2">
    <location>
        <position position="57"/>
    </location>
    <ligand>
        <name>Fe cation</name>
        <dbReference type="ChEBI" id="CHEBI:24875"/>
    </ligand>
</feature>
<dbReference type="InterPro" id="IPR011051">
    <property type="entry name" value="RmlC_Cupin_sf"/>
</dbReference>
<evidence type="ECO:0000259" key="5">
    <source>
        <dbReference type="Pfam" id="PF05726"/>
    </source>
</evidence>
<keyword evidence="2" id="KW-0479">Metal-binding</keyword>
<protein>
    <submittedName>
        <fullName evidence="6">Hypp3782 protein</fullName>
    </submittedName>
</protein>
<dbReference type="PIRSF" id="PIRSF006232">
    <property type="entry name" value="Pirin"/>
    <property type="match status" value="1"/>
</dbReference>
<evidence type="ECO:0000313" key="7">
    <source>
        <dbReference type="Proteomes" id="UP000838412"/>
    </source>
</evidence>
<dbReference type="SUPFAM" id="SSF51182">
    <property type="entry name" value="RmlC-like cupins"/>
    <property type="match status" value="1"/>
</dbReference>
<accession>A0A8K0A2L7</accession>
<name>A0A8K0A2L7_BRALA</name>